<dbReference type="InterPro" id="IPR002821">
    <property type="entry name" value="Hydantoinase_A"/>
</dbReference>
<organism evidence="4 5">
    <name type="scientific">Baekduia soli</name>
    <dbReference type="NCBI Taxonomy" id="496014"/>
    <lineage>
        <taxon>Bacteria</taxon>
        <taxon>Bacillati</taxon>
        <taxon>Actinomycetota</taxon>
        <taxon>Thermoleophilia</taxon>
        <taxon>Solirubrobacterales</taxon>
        <taxon>Baekduiaceae</taxon>
        <taxon>Baekduia</taxon>
    </lineage>
</organism>
<evidence type="ECO:0000313" key="5">
    <source>
        <dbReference type="Proteomes" id="UP000321805"/>
    </source>
</evidence>
<accession>A0A5B8U285</accession>
<dbReference type="OrthoDB" id="9768323at2"/>
<gene>
    <name evidence="4" type="ORF">FSW04_04750</name>
</gene>
<dbReference type="RefSeq" id="WP_146916793.1">
    <property type="nucleotide sequence ID" value="NZ_CP042430.1"/>
</dbReference>
<dbReference type="GO" id="GO:0005829">
    <property type="term" value="C:cytosol"/>
    <property type="evidence" value="ECO:0007669"/>
    <property type="project" value="TreeGrafter"/>
</dbReference>
<sequence length="709" mass="73788">MGVVLGVDIGGTFTDCIAVQPSGEVQIGKAFSTPPDFHDGFIASIASVAQHLGTTGPELLAGADGVYHGCTVGTNALVEGRTAKVALLTTRGHRDSLFQMKAGRRLQNASPAYVADVAHHHKPAPLVPRDLVREVDERIGSDGDVVAALNEPQLREAVQELLDAGAEAIAISLLWSIRNDAHELRAAEIVREMAPGIFVSVASQVVHRSGEYERTVATVMNALIGPVMDRYLAVLQERCTALGFPGQVQIMTCSGGLISTTEARRLPVLTIGSGPVAGLIGSHKAATAPASGNGHAAAAAPDVITADMGGTTFDVGLVHNGVALSRRTSWHDQYEYWVPTLDVRSVGAGGGSIIRFDPAMGSLRVGPESASAVPGPVCVGRGGTEPTVTDANLVAGILDPGYFLAGEVELDVEAARAALAEAGRPLGLGPEETAAAALRIVDNGMADAIRLASVQKGIDPRGFTLYAYGGAGPVHGASVARHVGMSKVVVPLGDFASGWSAFGIAGAAPLVVQEVAQRMRNPFDAAAITAVFDEIEARAVQRMADNGIAREDLIVTRHADMRYSLQVNEIEIDAPAGDYDDATLEHLVDTFQTDYERVYGEGTGYADAGFAVTGLRVRARARPREHAAEAGVAQQTAAGAEPFAHRDVILYEAGLTPRSVAVYRSEALFAGAMLDGPAIVELPNTTIVVPGGATAAVDARGNVTISLED</sequence>
<protein>
    <submittedName>
        <fullName evidence="4">Hydantoinase/oxoprolinase family protein</fullName>
    </submittedName>
</protein>
<proteinExistence type="predicted"/>
<dbReference type="GO" id="GO:0006749">
    <property type="term" value="P:glutathione metabolic process"/>
    <property type="evidence" value="ECO:0007669"/>
    <property type="project" value="TreeGrafter"/>
</dbReference>
<feature type="domain" description="Hydantoinase/oxoprolinase N-terminal" evidence="2">
    <location>
        <begin position="5"/>
        <end position="193"/>
    </location>
</feature>
<dbReference type="Pfam" id="PF19278">
    <property type="entry name" value="Hydant_A_C"/>
    <property type="match status" value="1"/>
</dbReference>
<dbReference type="InterPro" id="IPR045079">
    <property type="entry name" value="Oxoprolinase-like"/>
</dbReference>
<dbReference type="PANTHER" id="PTHR11365">
    <property type="entry name" value="5-OXOPROLINASE RELATED"/>
    <property type="match status" value="1"/>
</dbReference>
<dbReference type="EMBL" id="CP042430">
    <property type="protein sequence ID" value="QEC46965.1"/>
    <property type="molecule type" value="Genomic_DNA"/>
</dbReference>
<evidence type="ECO:0000259" key="3">
    <source>
        <dbReference type="Pfam" id="PF19278"/>
    </source>
</evidence>
<dbReference type="Proteomes" id="UP000321805">
    <property type="component" value="Chromosome"/>
</dbReference>
<feature type="domain" description="Hydantoinase A/oxoprolinase" evidence="1">
    <location>
        <begin position="214"/>
        <end position="508"/>
    </location>
</feature>
<name>A0A5B8U285_9ACTN</name>
<dbReference type="GO" id="GO:0017168">
    <property type="term" value="F:5-oxoprolinase (ATP-hydrolyzing) activity"/>
    <property type="evidence" value="ECO:0007669"/>
    <property type="project" value="TreeGrafter"/>
</dbReference>
<dbReference type="InterPro" id="IPR008040">
    <property type="entry name" value="Hydant_A_N"/>
</dbReference>
<dbReference type="InterPro" id="IPR049517">
    <property type="entry name" value="ACX-like_C"/>
</dbReference>
<evidence type="ECO:0000259" key="1">
    <source>
        <dbReference type="Pfam" id="PF01968"/>
    </source>
</evidence>
<reference evidence="4 5" key="1">
    <citation type="journal article" date="2018" name="J. Microbiol.">
        <title>Baekduia soli gen. nov., sp. nov., a novel bacterium isolated from the soil of Baekdu Mountain and proposal of a novel family name, Baekduiaceae fam. nov.</title>
        <authorList>
            <person name="An D.S."/>
            <person name="Siddiqi M.Z."/>
            <person name="Kim K.H."/>
            <person name="Yu H.S."/>
            <person name="Im W.T."/>
        </authorList>
    </citation>
    <scope>NUCLEOTIDE SEQUENCE [LARGE SCALE GENOMIC DNA]</scope>
    <source>
        <strain evidence="4 5">BR7-21</strain>
    </source>
</reference>
<dbReference type="PANTHER" id="PTHR11365:SF23">
    <property type="entry name" value="HYPOTHETICAL 5-OXOPROLINASE (EUROFUNG)-RELATED"/>
    <property type="match status" value="1"/>
</dbReference>
<keyword evidence="5" id="KW-1185">Reference proteome</keyword>
<dbReference type="SUPFAM" id="SSF53067">
    <property type="entry name" value="Actin-like ATPase domain"/>
    <property type="match status" value="1"/>
</dbReference>
<dbReference type="Pfam" id="PF05378">
    <property type="entry name" value="Hydant_A_N"/>
    <property type="match status" value="1"/>
</dbReference>
<evidence type="ECO:0000313" key="4">
    <source>
        <dbReference type="EMBL" id="QEC46965.1"/>
    </source>
</evidence>
<dbReference type="KEGG" id="bsol:FSW04_04750"/>
<evidence type="ECO:0000259" key="2">
    <source>
        <dbReference type="Pfam" id="PF05378"/>
    </source>
</evidence>
<dbReference type="InterPro" id="IPR043129">
    <property type="entry name" value="ATPase_NBD"/>
</dbReference>
<dbReference type="AlphaFoldDB" id="A0A5B8U285"/>
<feature type="domain" description="Acetophenone carboxylase-like C-terminal" evidence="3">
    <location>
        <begin position="525"/>
        <end position="699"/>
    </location>
</feature>
<dbReference type="Pfam" id="PF01968">
    <property type="entry name" value="Hydantoinase_A"/>
    <property type="match status" value="1"/>
</dbReference>
<dbReference type="Gene3D" id="3.30.420.40">
    <property type="match status" value="1"/>
</dbReference>